<dbReference type="InterPro" id="IPR007452">
    <property type="entry name" value="TamB_C"/>
</dbReference>
<evidence type="ECO:0000256" key="1">
    <source>
        <dbReference type="ARBA" id="ARBA00004167"/>
    </source>
</evidence>
<organism evidence="6 7">
    <name type="scientific">candidate division TA06 bacterium DG_24</name>
    <dbReference type="NCBI Taxonomy" id="1703770"/>
    <lineage>
        <taxon>Bacteria</taxon>
        <taxon>Bacteria division TA06</taxon>
    </lineage>
</organism>
<dbReference type="GO" id="GO:0009306">
    <property type="term" value="P:protein secretion"/>
    <property type="evidence" value="ECO:0007669"/>
    <property type="project" value="InterPro"/>
</dbReference>
<proteinExistence type="predicted"/>
<comment type="caution">
    <text evidence="6">The sequence shown here is derived from an EMBL/GenBank/DDBJ whole genome shotgun (WGS) entry which is preliminary data.</text>
</comment>
<name>A0A0S7WV36_UNCT6</name>
<dbReference type="EMBL" id="LIZS01000007">
    <property type="protein sequence ID" value="KPJ54061.1"/>
    <property type="molecule type" value="Genomic_DNA"/>
</dbReference>
<evidence type="ECO:0000259" key="5">
    <source>
        <dbReference type="Pfam" id="PF04357"/>
    </source>
</evidence>
<dbReference type="GO" id="GO:0005886">
    <property type="term" value="C:plasma membrane"/>
    <property type="evidence" value="ECO:0007669"/>
    <property type="project" value="InterPro"/>
</dbReference>
<evidence type="ECO:0000313" key="6">
    <source>
        <dbReference type="EMBL" id="KPJ54061.1"/>
    </source>
</evidence>
<keyword evidence="4" id="KW-0472">Membrane</keyword>
<sequence>MKLKRVRYLPLVVILVLVLLAAGTQTQPFRDMVRGMAEARLGAALGGDVSVGRVSGNLVTGFVAEGVVCRPGTSAIRLLSARSIRAQYRPWRLLRGRLDVVSLAIDGLVVEVAVDSLSGTPGGEESRQIMEPAAPASRSPLSRIAVGELVVRDGAFVLVRGDEREEISDIDVDASFRPTLEGFGLLVDRMTFALPERLLGHVSISGMATYDSGVGALRVSDFRAQTPSSVLGGELTLGQGVVALKTSRDGVSLSLTEIGRLLRRPGEEWRGQLTGEFVLAWMGETLEGAGRIALSDVRAEGWRVDSFLADAFLRGDSLRFQALDAEVGEGRISGDAILWRSGGKIAASAAVDLLRFDLQDLSPTLFALVPSTLTGDLLIAGTGRDQDDYDLQADMTLVKSVIAGLEVDAAIARVHIDEERVALSRFSANCFQGIISGQGWLGGERMYWEVSAEGVDGRAVERLAGLEGVEGRLDVAIVLDGLIEGPSLSGRVEFHDGSIGHLSFNHLSGAITLEDIRRPLQGTGMVSIMHASVAGEQFRQARFQFTSHEENRTGFHLRIDRDEGARVAAEGRMKIDGDELWGEITDLSLAAAGIEMRNVTPLTVHRSPRELTVYPTVLQLVNGELTLAAEMDSSGVLVVQTSASKLDLAALGLVLGLNWEIKGLLDFELRASGSPASPEIDAWMVVHDPAIRDIRGDVLRARCSYRDRRLTLASATLERAGSVSEAHGVVSIDLGLRDVAERFPDEPTNLEAVLNDVGVWIFYPLSDLINITQGRVDANISVGGTMRHPEYGGEMTLRSGRLEVRPLGAAVNEVGGYATFSGDTLKLESISGKTETGFVQMKGSVRFAAFLPQEVDLRILASQVLVAGIPDVSAVVDGDVTVTGLIASPTVIGSINVTRGEVTRPFGEAREERAGRVPFEYDLKITAERGLWLRNDEAEIELQGELTLRSEGNAFTLVGYLRSLRGAYYYFDRRLEIESADIRFIDPTRLDPELDIWAMTVIRRVPRPRGGLVSHDSMAERVDVTIRLHLTGTLTKPVLELSADPAYFGQQDILTLLGLNLTTEELAQLQRGQVLGEEVPERVLAYFTERVLSRELRKRGFDMARLETEIFGAAEERSARLTVGKYVSDDLFVSYTHDLFAASGDAFKVEYYLGGQSSLVGERDEEKRYGLGVEFKFRY</sequence>
<comment type="subcellular location">
    <subcellularLocation>
        <location evidence="1">Membrane</location>
        <topology evidence="1">Single-pass membrane protein</topology>
    </subcellularLocation>
</comment>
<accession>A0A0S7WV36</accession>
<keyword evidence="3" id="KW-1133">Transmembrane helix</keyword>
<dbReference type="PANTHER" id="PTHR36985:SF1">
    <property type="entry name" value="TRANSLOCATION AND ASSEMBLY MODULE SUBUNIT TAMB"/>
    <property type="match status" value="1"/>
</dbReference>
<dbReference type="STRING" id="1703770.AMJ39_02035"/>
<gene>
    <name evidence="6" type="ORF">AMJ39_02035</name>
</gene>
<evidence type="ECO:0000313" key="7">
    <source>
        <dbReference type="Proteomes" id="UP000052008"/>
    </source>
</evidence>
<dbReference type="PANTHER" id="PTHR36985">
    <property type="entry name" value="TRANSLOCATION AND ASSEMBLY MODULE SUBUNIT TAMB"/>
    <property type="match status" value="1"/>
</dbReference>
<dbReference type="AlphaFoldDB" id="A0A0S7WV36"/>
<evidence type="ECO:0000256" key="2">
    <source>
        <dbReference type="ARBA" id="ARBA00022692"/>
    </source>
</evidence>
<feature type="domain" description="Translocation and assembly module TamB C-terminal" evidence="5">
    <location>
        <begin position="830"/>
        <end position="1179"/>
    </location>
</feature>
<dbReference type="Proteomes" id="UP000052008">
    <property type="component" value="Unassembled WGS sequence"/>
</dbReference>
<protein>
    <recommendedName>
        <fullName evidence="5">Translocation and assembly module TamB C-terminal domain-containing protein</fullName>
    </recommendedName>
</protein>
<reference evidence="6 7" key="1">
    <citation type="journal article" date="2015" name="Microbiome">
        <title>Genomic resolution of linkages in carbon, nitrogen, and sulfur cycling among widespread estuary sediment bacteria.</title>
        <authorList>
            <person name="Baker B.J."/>
            <person name="Lazar C.S."/>
            <person name="Teske A.P."/>
            <person name="Dick G.J."/>
        </authorList>
    </citation>
    <scope>NUCLEOTIDE SEQUENCE [LARGE SCALE GENOMIC DNA]</scope>
    <source>
        <strain evidence="6">DG_24</strain>
    </source>
</reference>
<keyword evidence="2" id="KW-0812">Transmembrane</keyword>
<evidence type="ECO:0000256" key="3">
    <source>
        <dbReference type="ARBA" id="ARBA00022989"/>
    </source>
</evidence>
<evidence type="ECO:0000256" key="4">
    <source>
        <dbReference type="ARBA" id="ARBA00023136"/>
    </source>
</evidence>
<dbReference type="Pfam" id="PF04357">
    <property type="entry name" value="TamB"/>
    <property type="match status" value="1"/>
</dbReference>